<dbReference type="GO" id="GO:0030215">
    <property type="term" value="F:semaphorin receptor binding"/>
    <property type="evidence" value="ECO:0007669"/>
    <property type="project" value="InterPro"/>
</dbReference>
<dbReference type="GO" id="GO:0005886">
    <property type="term" value="C:plasma membrane"/>
    <property type="evidence" value="ECO:0007669"/>
    <property type="project" value="TreeGrafter"/>
</dbReference>
<name>A0A2G8KTX2_STIJA</name>
<dbReference type="OrthoDB" id="9988752at2759"/>
<sequence length="561" mass="63849">LRQFQADSVGAVTNLPNTGSLLIGARNCFFVVDLTYPFAQQFATKNWTIPQDKITDCLIKGEEEWECQNFVQVIEFDVETNRLVVCGTGAQAPVCRIYPFNHNVCKLHAQPVLTSKKCRSSFLVDSAVCLNTCFLAPTVLMSITSDGFATVTDRIILVSNQKRKWMGKRKCPFDPRQQSTALFADRALYTATVGDYSGRDSLVYRSSVGQSDIVELRSREADAKWFNSPTFIQSFEVDEWILVFFREIAVEHVNSGDAIYARVGKVCKSDLGGAYILEEKWTTYQKARLNCSFPGAYPFYFNYLQDVWMVGEGDERMFYGVFSTGEHEIPGSAVCVFDMQVIREIFNEGQFKTQNSGNWYALPRDMEKKPRPGNCSLDSKRQSDDNLEFITSHPLMDQAVPSYGDPYPIFDLTRADYRLTQIAVYKQEGKDGILYNIIYLGTENGLVLKVVLIPDGDKFRSNLLEKIYVTPRDCQERVKQLEVIRTISAQHVEKDVLMVVTNSSVIELPLHRCDNYTSRCACIQDPFCVWNNIGEKCYEFELGKNEFDDQEVTNIQECEGE</sequence>
<evidence type="ECO:0000256" key="1">
    <source>
        <dbReference type="PROSITE-ProRule" id="PRU00352"/>
    </source>
</evidence>
<evidence type="ECO:0000313" key="3">
    <source>
        <dbReference type="EMBL" id="PIK51458.1"/>
    </source>
</evidence>
<dbReference type="SMART" id="SM00630">
    <property type="entry name" value="Sema"/>
    <property type="match status" value="1"/>
</dbReference>
<dbReference type="InterPro" id="IPR036352">
    <property type="entry name" value="Semap_dom_sf"/>
</dbReference>
<dbReference type="PANTHER" id="PTHR11036:SF127">
    <property type="entry name" value="SEMAPHORIN-1A"/>
    <property type="match status" value="1"/>
</dbReference>
<dbReference type="STRING" id="307972.A0A2G8KTX2"/>
<dbReference type="SUPFAM" id="SSF101912">
    <property type="entry name" value="Sema domain"/>
    <property type="match status" value="2"/>
</dbReference>
<dbReference type="Pfam" id="PF01403">
    <property type="entry name" value="Sema"/>
    <property type="match status" value="1"/>
</dbReference>
<dbReference type="InterPro" id="IPR001627">
    <property type="entry name" value="Semap_dom"/>
</dbReference>
<feature type="domain" description="Sema" evidence="2">
    <location>
        <begin position="1"/>
        <end position="510"/>
    </location>
</feature>
<feature type="non-terminal residue" evidence="3">
    <location>
        <position position="1"/>
    </location>
</feature>
<proteinExistence type="predicted"/>
<dbReference type="AlphaFoldDB" id="A0A2G8KTX2"/>
<dbReference type="InterPro" id="IPR015943">
    <property type="entry name" value="WD40/YVTN_repeat-like_dom_sf"/>
</dbReference>
<dbReference type="GO" id="GO:0030335">
    <property type="term" value="P:positive regulation of cell migration"/>
    <property type="evidence" value="ECO:0007669"/>
    <property type="project" value="TreeGrafter"/>
</dbReference>
<dbReference type="Gene3D" id="2.130.10.10">
    <property type="entry name" value="YVTN repeat-like/Quinoprotein amine dehydrogenase"/>
    <property type="match status" value="1"/>
</dbReference>
<reference evidence="3 4" key="1">
    <citation type="journal article" date="2017" name="PLoS Biol.">
        <title>The sea cucumber genome provides insights into morphological evolution and visceral regeneration.</title>
        <authorList>
            <person name="Zhang X."/>
            <person name="Sun L."/>
            <person name="Yuan J."/>
            <person name="Sun Y."/>
            <person name="Gao Y."/>
            <person name="Zhang L."/>
            <person name="Li S."/>
            <person name="Dai H."/>
            <person name="Hamel J.F."/>
            <person name="Liu C."/>
            <person name="Yu Y."/>
            <person name="Liu S."/>
            <person name="Lin W."/>
            <person name="Guo K."/>
            <person name="Jin S."/>
            <person name="Xu P."/>
            <person name="Storey K.B."/>
            <person name="Huan P."/>
            <person name="Zhang T."/>
            <person name="Zhou Y."/>
            <person name="Zhang J."/>
            <person name="Lin C."/>
            <person name="Li X."/>
            <person name="Xing L."/>
            <person name="Huo D."/>
            <person name="Sun M."/>
            <person name="Wang L."/>
            <person name="Mercier A."/>
            <person name="Li F."/>
            <person name="Yang H."/>
            <person name="Xiang J."/>
        </authorList>
    </citation>
    <scope>NUCLEOTIDE SEQUENCE [LARGE SCALE GENOMIC DNA]</scope>
    <source>
        <strain evidence="3">Shaxun</strain>
        <tissue evidence="3">Muscle</tissue>
    </source>
</reference>
<evidence type="ECO:0000259" key="2">
    <source>
        <dbReference type="PROSITE" id="PS51004"/>
    </source>
</evidence>
<dbReference type="PANTHER" id="PTHR11036">
    <property type="entry name" value="SEMAPHORIN"/>
    <property type="match status" value="1"/>
</dbReference>
<dbReference type="InterPro" id="IPR027231">
    <property type="entry name" value="Semaphorin"/>
</dbReference>
<dbReference type="PROSITE" id="PS51004">
    <property type="entry name" value="SEMA"/>
    <property type="match status" value="1"/>
</dbReference>
<accession>A0A2G8KTX2</accession>
<dbReference type="Proteomes" id="UP000230750">
    <property type="component" value="Unassembled WGS sequence"/>
</dbReference>
<gene>
    <name evidence="3" type="ORF">BSL78_11664</name>
</gene>
<dbReference type="GO" id="GO:0045499">
    <property type="term" value="F:chemorepellent activity"/>
    <property type="evidence" value="ECO:0007669"/>
    <property type="project" value="TreeGrafter"/>
</dbReference>
<dbReference type="GO" id="GO:0007411">
    <property type="term" value="P:axon guidance"/>
    <property type="evidence" value="ECO:0007669"/>
    <property type="project" value="TreeGrafter"/>
</dbReference>
<protein>
    <submittedName>
        <fullName evidence="3">Putative semaphorin-6D-like isoform X5</fullName>
    </submittedName>
</protein>
<dbReference type="GO" id="GO:0071526">
    <property type="term" value="P:semaphorin-plexin signaling pathway"/>
    <property type="evidence" value="ECO:0007669"/>
    <property type="project" value="TreeGrafter"/>
</dbReference>
<comment type="caution">
    <text evidence="3">The sequence shown here is derived from an EMBL/GenBank/DDBJ whole genome shotgun (WGS) entry which is preliminary data.</text>
</comment>
<keyword evidence="4" id="KW-1185">Reference proteome</keyword>
<evidence type="ECO:0000313" key="4">
    <source>
        <dbReference type="Proteomes" id="UP000230750"/>
    </source>
</evidence>
<dbReference type="EMBL" id="MRZV01000372">
    <property type="protein sequence ID" value="PIK51458.1"/>
    <property type="molecule type" value="Genomic_DNA"/>
</dbReference>
<comment type="caution">
    <text evidence="1">Lacks conserved residue(s) required for the propagation of feature annotation.</text>
</comment>
<organism evidence="3 4">
    <name type="scientific">Stichopus japonicus</name>
    <name type="common">Sea cucumber</name>
    <dbReference type="NCBI Taxonomy" id="307972"/>
    <lineage>
        <taxon>Eukaryota</taxon>
        <taxon>Metazoa</taxon>
        <taxon>Echinodermata</taxon>
        <taxon>Eleutherozoa</taxon>
        <taxon>Echinozoa</taxon>
        <taxon>Holothuroidea</taxon>
        <taxon>Aspidochirotacea</taxon>
        <taxon>Aspidochirotida</taxon>
        <taxon>Stichopodidae</taxon>
        <taxon>Apostichopus</taxon>
    </lineage>
</organism>